<name>A0A3B0AZZ7_9ACTN</name>
<dbReference type="AlphaFoldDB" id="A0A3B0AZZ7"/>
<evidence type="ECO:0000256" key="2">
    <source>
        <dbReference type="ARBA" id="ARBA00022643"/>
    </source>
</evidence>
<feature type="domain" description="Luciferase-like" evidence="6">
    <location>
        <begin position="41"/>
        <end position="288"/>
    </location>
</feature>
<dbReference type="InterPro" id="IPR011251">
    <property type="entry name" value="Luciferase-like_dom"/>
</dbReference>
<dbReference type="GO" id="GO:0046306">
    <property type="term" value="P:alkanesulfonate catabolic process"/>
    <property type="evidence" value="ECO:0007669"/>
    <property type="project" value="TreeGrafter"/>
</dbReference>
<protein>
    <submittedName>
        <fullName evidence="7">LLM class flavin-dependent oxidoreductase</fullName>
    </submittedName>
</protein>
<feature type="compositionally biased region" description="Gly residues" evidence="5">
    <location>
        <begin position="158"/>
        <end position="180"/>
    </location>
</feature>
<organism evidence="7 8">
    <name type="scientific">Streptomyces klenkii</name>
    <dbReference type="NCBI Taxonomy" id="1420899"/>
    <lineage>
        <taxon>Bacteria</taxon>
        <taxon>Bacillati</taxon>
        <taxon>Actinomycetota</taxon>
        <taxon>Actinomycetes</taxon>
        <taxon>Kitasatosporales</taxon>
        <taxon>Streptomycetaceae</taxon>
        <taxon>Streptomyces</taxon>
    </lineage>
</organism>
<accession>A0A3B0AZZ7</accession>
<dbReference type="PANTHER" id="PTHR42847:SF4">
    <property type="entry name" value="ALKANESULFONATE MONOOXYGENASE-RELATED"/>
    <property type="match status" value="1"/>
</dbReference>
<comment type="caution">
    <text evidence="7">The sequence shown here is derived from an EMBL/GenBank/DDBJ whole genome shotgun (WGS) entry which is preliminary data.</text>
</comment>
<evidence type="ECO:0000259" key="6">
    <source>
        <dbReference type="Pfam" id="PF00296"/>
    </source>
</evidence>
<dbReference type="GO" id="GO:0008726">
    <property type="term" value="F:alkanesulfonate monooxygenase activity"/>
    <property type="evidence" value="ECO:0007669"/>
    <property type="project" value="TreeGrafter"/>
</dbReference>
<dbReference type="InterPro" id="IPR050172">
    <property type="entry name" value="SsuD_RutA_monooxygenase"/>
</dbReference>
<feature type="region of interest" description="Disordered" evidence="5">
    <location>
        <begin position="144"/>
        <end position="183"/>
    </location>
</feature>
<evidence type="ECO:0000256" key="5">
    <source>
        <dbReference type="SAM" id="MobiDB-lite"/>
    </source>
</evidence>
<dbReference type="Pfam" id="PF00296">
    <property type="entry name" value="Bac_luciferase"/>
    <property type="match status" value="1"/>
</dbReference>
<dbReference type="Proteomes" id="UP000270343">
    <property type="component" value="Unassembled WGS sequence"/>
</dbReference>
<reference evidence="7 8" key="1">
    <citation type="journal article" date="2015" name="Antonie Van Leeuwenhoek">
        <title>Streptomyces klenkii sp. nov., isolated from deep marine sediment.</title>
        <authorList>
            <person name="Veyisoglu A."/>
            <person name="Sahin N."/>
        </authorList>
    </citation>
    <scope>NUCLEOTIDE SEQUENCE [LARGE SCALE GENOMIC DNA]</scope>
    <source>
        <strain evidence="7 8">KCTC 29202</strain>
    </source>
</reference>
<evidence type="ECO:0000256" key="1">
    <source>
        <dbReference type="ARBA" id="ARBA00022630"/>
    </source>
</evidence>
<evidence type="ECO:0000256" key="3">
    <source>
        <dbReference type="ARBA" id="ARBA00023002"/>
    </source>
</evidence>
<feature type="compositionally biased region" description="Low complexity" evidence="5">
    <location>
        <begin position="147"/>
        <end position="157"/>
    </location>
</feature>
<evidence type="ECO:0000256" key="4">
    <source>
        <dbReference type="ARBA" id="ARBA00023033"/>
    </source>
</evidence>
<keyword evidence="8" id="KW-1185">Reference proteome</keyword>
<evidence type="ECO:0000313" key="7">
    <source>
        <dbReference type="EMBL" id="RKN65851.1"/>
    </source>
</evidence>
<keyword evidence="2" id="KW-0288">FMN</keyword>
<dbReference type="PANTHER" id="PTHR42847">
    <property type="entry name" value="ALKANESULFONATE MONOOXYGENASE"/>
    <property type="match status" value="1"/>
</dbReference>
<dbReference type="InterPro" id="IPR036661">
    <property type="entry name" value="Luciferase-like_sf"/>
</dbReference>
<evidence type="ECO:0000313" key="8">
    <source>
        <dbReference type="Proteomes" id="UP000270343"/>
    </source>
</evidence>
<keyword evidence="3" id="KW-0560">Oxidoreductase</keyword>
<dbReference type="Gene3D" id="3.20.20.30">
    <property type="entry name" value="Luciferase-like domain"/>
    <property type="match status" value="1"/>
</dbReference>
<dbReference type="SUPFAM" id="SSF51679">
    <property type="entry name" value="Bacterial luciferase-like"/>
    <property type="match status" value="1"/>
</dbReference>
<dbReference type="EMBL" id="RBAM01000010">
    <property type="protein sequence ID" value="RKN65851.1"/>
    <property type="molecule type" value="Genomic_DNA"/>
</dbReference>
<proteinExistence type="predicted"/>
<gene>
    <name evidence="7" type="ORF">D7231_23810</name>
</gene>
<feature type="region of interest" description="Disordered" evidence="5">
    <location>
        <begin position="1"/>
        <end position="22"/>
    </location>
</feature>
<keyword evidence="1" id="KW-0285">Flavoprotein</keyword>
<keyword evidence="4" id="KW-0503">Monooxygenase</keyword>
<sequence length="388" mass="40733">MRRGPRMTAGPGREALRQAPAAPRWSVVAPQGAAGELAGAGGAEGWQLLLETARTVRRHGLGALWLLDRTDTTPRRAPEPVWEGWTALAGLAAAVPGLELGLLSPAAPFRNAALLAKRAASADHICGGRLSLGLTAAAYGPEHHSTGAAPAAGEPPSGEGGAPEGGFPEGGSPEGGFFGDEGGHRAVGETAEALRALWGGRPVTFAGEHVRLAAAHCVPAPHQQPLPLALRLDAGEEGAGARRPADAAVRECTAVQWTGETHDIARAIEEFGWRRTALGADPGGVRHAWAAECRVFDSVLERDRWLCSPHEVHFWSHHPDLLARRSLYGTPDQIADRARSLLAAGVSEFVLWFRDYPRTTSLERLLTDIAPRIDTTAGPGAGTGGAEE</sequence>